<feature type="chain" id="PRO_5046057248" evidence="5">
    <location>
        <begin position="33"/>
        <end position="258"/>
    </location>
</feature>
<dbReference type="Gene3D" id="3.40.50.2300">
    <property type="match status" value="1"/>
</dbReference>
<evidence type="ECO:0000313" key="8">
    <source>
        <dbReference type="RefSeq" id="XP_014669703.1"/>
    </source>
</evidence>
<organism evidence="7 8">
    <name type="scientific">Priapulus caudatus</name>
    <name type="common">Priapulid worm</name>
    <dbReference type="NCBI Taxonomy" id="37621"/>
    <lineage>
        <taxon>Eukaryota</taxon>
        <taxon>Metazoa</taxon>
        <taxon>Ecdysozoa</taxon>
        <taxon>Scalidophora</taxon>
        <taxon>Priapulida</taxon>
        <taxon>Priapulimorpha</taxon>
        <taxon>Priapulimorphida</taxon>
        <taxon>Priapulidae</taxon>
        <taxon>Priapulus</taxon>
    </lineage>
</organism>
<evidence type="ECO:0000256" key="4">
    <source>
        <dbReference type="ARBA" id="ARBA00023136"/>
    </source>
</evidence>
<dbReference type="InterPro" id="IPR001828">
    <property type="entry name" value="ANF_lig-bd_rcpt"/>
</dbReference>
<evidence type="ECO:0000313" key="7">
    <source>
        <dbReference type="Proteomes" id="UP000695022"/>
    </source>
</evidence>
<evidence type="ECO:0000256" key="3">
    <source>
        <dbReference type="ARBA" id="ARBA00022989"/>
    </source>
</evidence>
<keyword evidence="4" id="KW-0472">Membrane</keyword>
<evidence type="ECO:0000256" key="2">
    <source>
        <dbReference type="ARBA" id="ARBA00022692"/>
    </source>
</evidence>
<name>A0ABM1EBY2_PRICU</name>
<evidence type="ECO:0000256" key="5">
    <source>
        <dbReference type="SAM" id="SignalP"/>
    </source>
</evidence>
<evidence type="ECO:0000259" key="6">
    <source>
        <dbReference type="Pfam" id="PF01094"/>
    </source>
</evidence>
<sequence>MQRFLPSGRRLAPQHLCAMMLVLAIGISGARSRRTSHVGSGNKELVQISCILPNNTHMYAHIPRVRPALDIANDYIVRHRLLPDHQLDFTYADSRCSPTYAQIEAIDFYMKGKTRAFFGPVCDYAAAAIGRINWHWDIPLLTPGALVQDFGENKTVAGAQFPMVTRVGASFDSMSGFVVTMMTQFGWRRVKGLYERHTNTEVMDENFCYLAMNALYAVIARNGLPIGTDEGSTFFEMPTSQDKGDVLRNEVGVKYAGK</sequence>
<dbReference type="SUPFAM" id="SSF53822">
    <property type="entry name" value="Periplasmic binding protein-like I"/>
    <property type="match status" value="1"/>
</dbReference>
<proteinExistence type="predicted"/>
<dbReference type="InterPro" id="IPR052612">
    <property type="entry name" value="ANP_Clearance_Receptor"/>
</dbReference>
<dbReference type="PANTHER" id="PTHR44755">
    <property type="entry name" value="NATRIURETIC PEPTIDE RECEPTOR 3-RELATED"/>
    <property type="match status" value="1"/>
</dbReference>
<evidence type="ECO:0000256" key="1">
    <source>
        <dbReference type="ARBA" id="ARBA00004370"/>
    </source>
</evidence>
<dbReference type="InterPro" id="IPR028082">
    <property type="entry name" value="Peripla_BP_I"/>
</dbReference>
<dbReference type="RefSeq" id="XP_014669703.1">
    <property type="nucleotide sequence ID" value="XM_014814217.1"/>
</dbReference>
<accession>A0ABM1EBY2</accession>
<dbReference type="GeneID" id="106810768"/>
<dbReference type="PANTHER" id="PTHR44755:SF11">
    <property type="entry name" value="ATRIAL NATRIURETIC PEPTIDE RECEPTOR 3 ISOFORM X1"/>
    <property type="match status" value="1"/>
</dbReference>
<protein>
    <submittedName>
        <fullName evidence="8">Atrial natriuretic peptide receptor 3-like</fullName>
    </submittedName>
</protein>
<comment type="subcellular location">
    <subcellularLocation>
        <location evidence="1">Membrane</location>
    </subcellularLocation>
</comment>
<gene>
    <name evidence="8" type="primary">LOC106810768</name>
</gene>
<keyword evidence="3" id="KW-1133">Transmembrane helix</keyword>
<feature type="domain" description="Receptor ligand binding region" evidence="6">
    <location>
        <begin position="65"/>
        <end position="229"/>
    </location>
</feature>
<feature type="signal peptide" evidence="5">
    <location>
        <begin position="1"/>
        <end position="32"/>
    </location>
</feature>
<keyword evidence="5" id="KW-0732">Signal</keyword>
<keyword evidence="7" id="KW-1185">Reference proteome</keyword>
<keyword evidence="2" id="KW-0812">Transmembrane</keyword>
<dbReference type="Pfam" id="PF01094">
    <property type="entry name" value="ANF_receptor"/>
    <property type="match status" value="1"/>
</dbReference>
<reference evidence="8" key="1">
    <citation type="submission" date="2025-08" db="UniProtKB">
        <authorList>
            <consortium name="RefSeq"/>
        </authorList>
    </citation>
    <scope>IDENTIFICATION</scope>
</reference>
<dbReference type="Proteomes" id="UP000695022">
    <property type="component" value="Unplaced"/>
</dbReference>